<protein>
    <submittedName>
        <fullName evidence="1">Uncharacterized protein</fullName>
    </submittedName>
</protein>
<comment type="caution">
    <text evidence="1">The sequence shown here is derived from an EMBL/GenBank/DDBJ whole genome shotgun (WGS) entry which is preliminary data.</text>
</comment>
<proteinExistence type="predicted"/>
<name>A0ABQ9H5B2_9NEOP</name>
<organism evidence="1 2">
    <name type="scientific">Dryococelus australis</name>
    <dbReference type="NCBI Taxonomy" id="614101"/>
    <lineage>
        <taxon>Eukaryota</taxon>
        <taxon>Metazoa</taxon>
        <taxon>Ecdysozoa</taxon>
        <taxon>Arthropoda</taxon>
        <taxon>Hexapoda</taxon>
        <taxon>Insecta</taxon>
        <taxon>Pterygota</taxon>
        <taxon>Neoptera</taxon>
        <taxon>Polyneoptera</taxon>
        <taxon>Phasmatodea</taxon>
        <taxon>Verophasmatodea</taxon>
        <taxon>Anareolatae</taxon>
        <taxon>Phasmatidae</taxon>
        <taxon>Eurycanthinae</taxon>
        <taxon>Dryococelus</taxon>
    </lineage>
</organism>
<dbReference type="Proteomes" id="UP001159363">
    <property type="component" value="Chromosome 6"/>
</dbReference>
<sequence length="312" mass="35384">MALPALAGNVVFSGLFRACDLIPTLYGKPLRRYTRNGVMLRFAISLHFDAEVLIWLAGAIDLVAEEGRYRRHCYQRFQVCGLSKPETVLKNGRLPDTLRELVEKLAEISLDSQPYSEKHLKRKLTEHYGKHINIHICQANRALFVSLVTDEKEEKKRIIIAAANLIQQEVLSRPYECDFFPTEVGRLNSFISALEIGLGVYLLRRFGFKNLIDLLSNLGIYSSYHEVVRYESSATVHEHAYVQFIYDKADHNVQILNCHHTFHAKGGIKCVTPAAVLKTEKPVPRKSIISVAKPNALGLSKISFYKYPTKLG</sequence>
<accession>A0ABQ9H5B2</accession>
<gene>
    <name evidence="1" type="ORF">PR048_020089</name>
</gene>
<evidence type="ECO:0000313" key="2">
    <source>
        <dbReference type="Proteomes" id="UP001159363"/>
    </source>
</evidence>
<keyword evidence="2" id="KW-1185">Reference proteome</keyword>
<dbReference type="EMBL" id="JARBHB010000007">
    <property type="protein sequence ID" value="KAJ8879481.1"/>
    <property type="molecule type" value="Genomic_DNA"/>
</dbReference>
<reference evidence="1 2" key="1">
    <citation type="submission" date="2023-02" db="EMBL/GenBank/DDBJ databases">
        <title>LHISI_Scaffold_Assembly.</title>
        <authorList>
            <person name="Stuart O.P."/>
            <person name="Cleave R."/>
            <person name="Magrath M.J.L."/>
            <person name="Mikheyev A.S."/>
        </authorList>
    </citation>
    <scope>NUCLEOTIDE SEQUENCE [LARGE SCALE GENOMIC DNA]</scope>
    <source>
        <strain evidence="1">Daus_M_001</strain>
        <tissue evidence="1">Leg muscle</tissue>
    </source>
</reference>
<evidence type="ECO:0000313" key="1">
    <source>
        <dbReference type="EMBL" id="KAJ8879481.1"/>
    </source>
</evidence>